<name>X6NIM1_RETFI</name>
<reference evidence="3 4" key="1">
    <citation type="journal article" date="2013" name="Curr. Biol.">
        <title>The Genome of the Foraminiferan Reticulomyxa filosa.</title>
        <authorList>
            <person name="Glockner G."/>
            <person name="Hulsmann N."/>
            <person name="Schleicher M."/>
            <person name="Noegel A.A."/>
            <person name="Eichinger L."/>
            <person name="Gallinger C."/>
            <person name="Pawlowski J."/>
            <person name="Sierra R."/>
            <person name="Euteneuer U."/>
            <person name="Pillet L."/>
            <person name="Moustafa A."/>
            <person name="Platzer M."/>
            <person name="Groth M."/>
            <person name="Szafranski K."/>
            <person name="Schliwa M."/>
        </authorList>
    </citation>
    <scope>NUCLEOTIDE SEQUENCE [LARGE SCALE GENOMIC DNA]</scope>
</reference>
<dbReference type="Gene3D" id="3.90.70.10">
    <property type="entry name" value="Cysteine proteinases"/>
    <property type="match status" value="1"/>
</dbReference>
<dbReference type="InterPro" id="IPR028889">
    <property type="entry name" value="USP"/>
</dbReference>
<dbReference type="InterPro" id="IPR038765">
    <property type="entry name" value="Papain-like_cys_pep_sf"/>
</dbReference>
<dbReference type="PANTHER" id="PTHR24006">
    <property type="entry name" value="UBIQUITIN CARBOXYL-TERMINAL HYDROLASE"/>
    <property type="match status" value="1"/>
</dbReference>
<gene>
    <name evidence="3" type="ORF">RFI_11563</name>
</gene>
<protein>
    <submittedName>
        <fullName evidence="3">Ubiquitin carboxyl-terminal hydrolase family protein</fullName>
    </submittedName>
</protein>
<dbReference type="PROSITE" id="PS00973">
    <property type="entry name" value="USP_2"/>
    <property type="match status" value="1"/>
</dbReference>
<dbReference type="InterPro" id="IPR018200">
    <property type="entry name" value="USP_CS"/>
</dbReference>
<comment type="caution">
    <text evidence="3">The sequence shown here is derived from an EMBL/GenBank/DDBJ whole genome shotgun (WGS) entry which is preliminary data.</text>
</comment>
<dbReference type="InterPro" id="IPR050164">
    <property type="entry name" value="Peptidase_C19"/>
</dbReference>
<feature type="non-terminal residue" evidence="3">
    <location>
        <position position="488"/>
    </location>
</feature>
<accession>X6NIM1</accession>
<dbReference type="InterPro" id="IPR001394">
    <property type="entry name" value="Peptidase_C19_UCH"/>
</dbReference>
<organism evidence="3 4">
    <name type="scientific">Reticulomyxa filosa</name>
    <dbReference type="NCBI Taxonomy" id="46433"/>
    <lineage>
        <taxon>Eukaryota</taxon>
        <taxon>Sar</taxon>
        <taxon>Rhizaria</taxon>
        <taxon>Retaria</taxon>
        <taxon>Foraminifera</taxon>
        <taxon>Monothalamids</taxon>
        <taxon>Reticulomyxidae</taxon>
        <taxon>Reticulomyxa</taxon>
    </lineage>
</organism>
<dbReference type="Pfam" id="PF00443">
    <property type="entry name" value="UCH"/>
    <property type="match status" value="1"/>
</dbReference>
<dbReference type="EMBL" id="ASPP01008419">
    <property type="protein sequence ID" value="ETO25574.1"/>
    <property type="molecule type" value="Genomic_DNA"/>
</dbReference>
<feature type="compositionally biased region" description="Basic and acidic residues" evidence="1">
    <location>
        <begin position="467"/>
        <end position="480"/>
    </location>
</feature>
<evidence type="ECO:0000259" key="2">
    <source>
        <dbReference type="PROSITE" id="PS50235"/>
    </source>
</evidence>
<evidence type="ECO:0000313" key="4">
    <source>
        <dbReference type="Proteomes" id="UP000023152"/>
    </source>
</evidence>
<feature type="compositionally biased region" description="Polar residues" evidence="1">
    <location>
        <begin position="125"/>
        <end position="144"/>
    </location>
</feature>
<feature type="domain" description="USP" evidence="2">
    <location>
        <begin position="1"/>
        <end position="107"/>
    </location>
</feature>
<feature type="non-terminal residue" evidence="3">
    <location>
        <position position="1"/>
    </location>
</feature>
<dbReference type="GO" id="GO:0005634">
    <property type="term" value="C:nucleus"/>
    <property type="evidence" value="ECO:0007669"/>
    <property type="project" value="TreeGrafter"/>
</dbReference>
<dbReference type="GO" id="GO:0016579">
    <property type="term" value="P:protein deubiquitination"/>
    <property type="evidence" value="ECO:0007669"/>
    <property type="project" value="InterPro"/>
</dbReference>
<sequence length="488" mass="56185">PSKPTQQQPTFTELHPPEYYDYRLVGILVHTGNANSGHYYSYGESPDGKWWEFNDTEVSPFDPQNIDAETFGGMHVTMMDDPQNPRRRIQKEIEKPFNAYMLVYKRKLGDYHPLTATGDKRRESTNNTAPLLKTSEQPLHLSTTSNEKKENKSLSKIARLPIAEPVERNIWNDNLEFFTNRNVFDFEYLTFLWNVVQTTLVREMDLDQSLPGADELSLVPTGPNSHVPPSPDDMLRAIQITTSFVFEILIRSKDNASYPQWMHQLYQLYVVSQSGRKWLLHKICTQPQWFANILFRCTHEPVRLAFVDLILGVLTIQRQQEKESYTQFAEKVNDPQEMERINEWPSLSPTTENKDNDHKTADGSIPFSPAAILDADTFACARFIAHMVRFLAVTTEYHQKIGTIRAIVGFFLNDWFHLHFNRAMAGKDNNGKKQYKRILPPRVAELIQLLSILIRSCNTPTYPLQRDSNKADKTQGKTDSENADLTAA</sequence>
<dbReference type="OrthoDB" id="289038at2759"/>
<keyword evidence="3" id="KW-0378">Hydrolase</keyword>
<evidence type="ECO:0000313" key="3">
    <source>
        <dbReference type="EMBL" id="ETO25574.1"/>
    </source>
</evidence>
<dbReference type="Proteomes" id="UP000023152">
    <property type="component" value="Unassembled WGS sequence"/>
</dbReference>
<evidence type="ECO:0000256" key="1">
    <source>
        <dbReference type="SAM" id="MobiDB-lite"/>
    </source>
</evidence>
<feature type="region of interest" description="Disordered" evidence="1">
    <location>
        <begin position="115"/>
        <end position="153"/>
    </location>
</feature>
<keyword evidence="4" id="KW-1185">Reference proteome</keyword>
<feature type="region of interest" description="Disordered" evidence="1">
    <location>
        <begin position="464"/>
        <end position="488"/>
    </location>
</feature>
<dbReference type="GO" id="GO:0004843">
    <property type="term" value="F:cysteine-type deubiquitinase activity"/>
    <property type="evidence" value="ECO:0007669"/>
    <property type="project" value="InterPro"/>
</dbReference>
<dbReference type="SUPFAM" id="SSF54001">
    <property type="entry name" value="Cysteine proteinases"/>
    <property type="match status" value="1"/>
</dbReference>
<proteinExistence type="predicted"/>
<dbReference type="GO" id="GO:0005829">
    <property type="term" value="C:cytosol"/>
    <property type="evidence" value="ECO:0007669"/>
    <property type="project" value="TreeGrafter"/>
</dbReference>
<dbReference type="PROSITE" id="PS50235">
    <property type="entry name" value="USP_3"/>
    <property type="match status" value="1"/>
</dbReference>
<dbReference type="AlphaFoldDB" id="X6NIM1"/>